<accession>A0A447N898</accession>
<name>A0A447N898_SALET</name>
<dbReference type="InterPro" id="IPR030992">
    <property type="entry name" value="PduM"/>
</dbReference>
<sequence>MVFTDERGLPLVLHAGSVLSYRDVALLNRGRLVIHRKCIVTALAREAANARNIQLIKQE</sequence>
<dbReference type="AlphaFoldDB" id="A0A447N898"/>
<gene>
    <name evidence="1" type="ORF">NCTC129_05851</name>
</gene>
<proteinExistence type="predicted"/>
<evidence type="ECO:0000313" key="2">
    <source>
        <dbReference type="Proteomes" id="UP000282086"/>
    </source>
</evidence>
<evidence type="ECO:0000313" key="1">
    <source>
        <dbReference type="EMBL" id="VDZ99537.1"/>
    </source>
</evidence>
<dbReference type="NCBIfam" id="TIGR04493">
    <property type="entry name" value="microcomp_PduM"/>
    <property type="match status" value="1"/>
</dbReference>
<dbReference type="GO" id="GO:0005198">
    <property type="term" value="F:structural molecule activity"/>
    <property type="evidence" value="ECO:0007669"/>
    <property type="project" value="InterPro"/>
</dbReference>
<dbReference type="Pfam" id="PF15953">
    <property type="entry name" value="PDU_like"/>
    <property type="match status" value="1"/>
</dbReference>
<dbReference type="Proteomes" id="UP000282086">
    <property type="component" value="Chromosome"/>
</dbReference>
<dbReference type="EMBL" id="LR134140">
    <property type="protein sequence ID" value="VDZ99537.1"/>
    <property type="molecule type" value="Genomic_DNA"/>
</dbReference>
<organism evidence="1 2">
    <name type="scientific">Salmonella enterica I</name>
    <dbReference type="NCBI Taxonomy" id="59201"/>
    <lineage>
        <taxon>Bacteria</taxon>
        <taxon>Pseudomonadati</taxon>
        <taxon>Pseudomonadota</taxon>
        <taxon>Gammaproteobacteria</taxon>
        <taxon>Enterobacterales</taxon>
        <taxon>Enterobacteriaceae</taxon>
        <taxon>Salmonella</taxon>
    </lineage>
</organism>
<reference evidence="1 2" key="1">
    <citation type="submission" date="2018-12" db="EMBL/GenBank/DDBJ databases">
        <authorList>
            <consortium name="Pathogen Informatics"/>
        </authorList>
    </citation>
    <scope>NUCLEOTIDE SEQUENCE [LARGE SCALE GENOMIC DNA]</scope>
    <source>
        <strain evidence="1 2">NCTC129</strain>
    </source>
</reference>
<protein>
    <submittedName>
        <fullName evidence="1">Propanediol utilization protein PduM</fullName>
    </submittedName>
</protein>